<evidence type="ECO:0000313" key="1">
    <source>
        <dbReference type="EMBL" id="GFD20551.1"/>
    </source>
</evidence>
<comment type="caution">
    <text evidence="1">The sequence shown here is derived from an EMBL/GenBank/DDBJ whole genome shotgun (WGS) entry which is preliminary data.</text>
</comment>
<proteinExistence type="predicted"/>
<dbReference type="AlphaFoldDB" id="A0A699UFM3"/>
<accession>A0A699UFM3</accession>
<sequence length="94" mass="10499">HGNLHEWVNKIHVELDEAQKAIDSTAYFHRIVKSKCARNMIEMADYMVCNVTDDEVKCAIFSMGDDRASGPDGFTVAFFKKAWDVVGGDITCAI</sequence>
<protein>
    <recommendedName>
        <fullName evidence="2">RNA-directed DNA polymerase, eukaryota, reverse transcriptase zinc-binding domain protein</fullName>
    </recommendedName>
</protein>
<reference evidence="1" key="1">
    <citation type="journal article" date="2019" name="Sci. Rep.">
        <title>Draft genome of Tanacetum cinerariifolium, the natural source of mosquito coil.</title>
        <authorList>
            <person name="Yamashiro T."/>
            <person name="Shiraishi A."/>
            <person name="Satake H."/>
            <person name="Nakayama K."/>
        </authorList>
    </citation>
    <scope>NUCLEOTIDE SEQUENCE</scope>
</reference>
<organism evidence="1">
    <name type="scientific">Tanacetum cinerariifolium</name>
    <name type="common">Dalmatian daisy</name>
    <name type="synonym">Chrysanthemum cinerariifolium</name>
    <dbReference type="NCBI Taxonomy" id="118510"/>
    <lineage>
        <taxon>Eukaryota</taxon>
        <taxon>Viridiplantae</taxon>
        <taxon>Streptophyta</taxon>
        <taxon>Embryophyta</taxon>
        <taxon>Tracheophyta</taxon>
        <taxon>Spermatophyta</taxon>
        <taxon>Magnoliopsida</taxon>
        <taxon>eudicotyledons</taxon>
        <taxon>Gunneridae</taxon>
        <taxon>Pentapetalae</taxon>
        <taxon>asterids</taxon>
        <taxon>campanulids</taxon>
        <taxon>Asterales</taxon>
        <taxon>Asteraceae</taxon>
        <taxon>Asteroideae</taxon>
        <taxon>Anthemideae</taxon>
        <taxon>Anthemidinae</taxon>
        <taxon>Tanacetum</taxon>
    </lineage>
</organism>
<dbReference type="EMBL" id="BKCJ011322934">
    <property type="protein sequence ID" value="GFD20551.1"/>
    <property type="molecule type" value="Genomic_DNA"/>
</dbReference>
<feature type="non-terminal residue" evidence="1">
    <location>
        <position position="1"/>
    </location>
</feature>
<evidence type="ECO:0008006" key="2">
    <source>
        <dbReference type="Google" id="ProtNLM"/>
    </source>
</evidence>
<name>A0A699UFM3_TANCI</name>
<gene>
    <name evidence="1" type="ORF">Tci_892520</name>
</gene>